<keyword evidence="3 6" id="KW-0812">Transmembrane</keyword>
<proteinExistence type="inferred from homology"/>
<feature type="transmembrane region" description="Helical" evidence="6">
    <location>
        <begin position="121"/>
        <end position="140"/>
    </location>
</feature>
<keyword evidence="4 6" id="KW-1133">Transmembrane helix</keyword>
<evidence type="ECO:0000256" key="1">
    <source>
        <dbReference type="ARBA" id="ARBA00004141"/>
    </source>
</evidence>
<dbReference type="OrthoDB" id="9812049at2"/>
<accession>A0A1W1WAK6</accession>
<feature type="domain" description="GtrA/DPMS transmembrane" evidence="7">
    <location>
        <begin position="9"/>
        <end position="140"/>
    </location>
</feature>
<name>A0A1W1WAK6_SULTA</name>
<dbReference type="GO" id="GO:0005886">
    <property type="term" value="C:plasma membrane"/>
    <property type="evidence" value="ECO:0007669"/>
    <property type="project" value="TreeGrafter"/>
</dbReference>
<dbReference type="InterPro" id="IPR007267">
    <property type="entry name" value="GtrA_DPMS_TM"/>
</dbReference>
<dbReference type="GO" id="GO:0000271">
    <property type="term" value="P:polysaccharide biosynthetic process"/>
    <property type="evidence" value="ECO:0007669"/>
    <property type="project" value="InterPro"/>
</dbReference>
<gene>
    <name evidence="8" type="ORF">SAMN00768000_0752</name>
</gene>
<keyword evidence="9" id="KW-1185">Reference proteome</keyword>
<keyword evidence="5 6" id="KW-0472">Membrane</keyword>
<evidence type="ECO:0000256" key="4">
    <source>
        <dbReference type="ARBA" id="ARBA00022989"/>
    </source>
</evidence>
<evidence type="ECO:0000256" key="6">
    <source>
        <dbReference type="SAM" id="Phobius"/>
    </source>
</evidence>
<evidence type="ECO:0000313" key="8">
    <source>
        <dbReference type="EMBL" id="SMC02763.1"/>
    </source>
</evidence>
<dbReference type="AlphaFoldDB" id="A0A1W1WAK6"/>
<dbReference type="RefSeq" id="WP_020376631.1">
    <property type="nucleotide sequence ID" value="NZ_FWWY01000001.1"/>
</dbReference>
<reference evidence="9" key="1">
    <citation type="submission" date="2017-04" db="EMBL/GenBank/DDBJ databases">
        <authorList>
            <person name="Varghese N."/>
            <person name="Submissions S."/>
        </authorList>
    </citation>
    <scope>NUCLEOTIDE SEQUENCE [LARGE SCALE GENOMIC DNA]</scope>
    <source>
        <strain evidence="9">DSM 9293</strain>
    </source>
</reference>
<evidence type="ECO:0000259" key="7">
    <source>
        <dbReference type="Pfam" id="PF04138"/>
    </source>
</evidence>
<dbReference type="Proteomes" id="UP000192660">
    <property type="component" value="Unassembled WGS sequence"/>
</dbReference>
<sequence>MSRLWQFIQFVSVGLGNAVIDLLVFNGLYWLIPTRNVDQLVVYNTLAVMAAILNSYIWNSRWTFRKNVKKHGKEALRQRVLFIVQSLINIVVNDLILWLIAPLVLQIHAIPHVMANNIAKLAAMFLASLTSFIMMKLIVFT</sequence>
<dbReference type="EMBL" id="FWWY01000001">
    <property type="protein sequence ID" value="SMC02763.1"/>
    <property type="molecule type" value="Genomic_DNA"/>
</dbReference>
<feature type="transmembrane region" description="Helical" evidence="6">
    <location>
        <begin position="80"/>
        <end position="101"/>
    </location>
</feature>
<comment type="similarity">
    <text evidence="2">Belongs to the GtrA family.</text>
</comment>
<protein>
    <submittedName>
        <fullName evidence="8">Putative flippase GtrA (Transmembrane translocase of bactoprenol-linked glucose)</fullName>
    </submittedName>
</protein>
<evidence type="ECO:0000256" key="2">
    <source>
        <dbReference type="ARBA" id="ARBA00009399"/>
    </source>
</evidence>
<dbReference type="STRING" id="28034.BFX07_05345"/>
<evidence type="ECO:0000256" key="5">
    <source>
        <dbReference type="ARBA" id="ARBA00023136"/>
    </source>
</evidence>
<dbReference type="PANTHER" id="PTHR38459">
    <property type="entry name" value="PROPHAGE BACTOPRENOL-LINKED GLUCOSE TRANSLOCASE HOMOLOG"/>
    <property type="match status" value="1"/>
</dbReference>
<evidence type="ECO:0000256" key="3">
    <source>
        <dbReference type="ARBA" id="ARBA00022692"/>
    </source>
</evidence>
<organism evidence="8 9">
    <name type="scientific">Sulfobacillus thermosulfidooxidans (strain DSM 9293 / VKM B-1269 / AT-1)</name>
    <dbReference type="NCBI Taxonomy" id="929705"/>
    <lineage>
        <taxon>Bacteria</taxon>
        <taxon>Bacillati</taxon>
        <taxon>Bacillota</taxon>
        <taxon>Clostridia</taxon>
        <taxon>Eubacteriales</taxon>
        <taxon>Clostridiales Family XVII. Incertae Sedis</taxon>
        <taxon>Sulfobacillus</taxon>
    </lineage>
</organism>
<feature type="transmembrane region" description="Helical" evidence="6">
    <location>
        <begin position="41"/>
        <end position="59"/>
    </location>
</feature>
<dbReference type="PANTHER" id="PTHR38459:SF1">
    <property type="entry name" value="PROPHAGE BACTOPRENOL-LINKED GLUCOSE TRANSLOCASE HOMOLOG"/>
    <property type="match status" value="1"/>
</dbReference>
<feature type="transmembrane region" description="Helical" evidence="6">
    <location>
        <begin position="7"/>
        <end position="29"/>
    </location>
</feature>
<comment type="subcellular location">
    <subcellularLocation>
        <location evidence="1">Membrane</location>
        <topology evidence="1">Multi-pass membrane protein</topology>
    </subcellularLocation>
</comment>
<evidence type="ECO:0000313" key="9">
    <source>
        <dbReference type="Proteomes" id="UP000192660"/>
    </source>
</evidence>
<dbReference type="Pfam" id="PF04138">
    <property type="entry name" value="GtrA_DPMS_TM"/>
    <property type="match status" value="1"/>
</dbReference>
<dbReference type="InterPro" id="IPR051401">
    <property type="entry name" value="GtrA_CellWall_Glycosyl"/>
</dbReference>